<proteinExistence type="predicted"/>
<accession>A0A6L4WNJ6</accession>
<dbReference type="PROSITE" id="PS51257">
    <property type="entry name" value="PROKAR_LIPOPROTEIN"/>
    <property type="match status" value="1"/>
</dbReference>
<sequence>MKKLFFIPIGLFLFVGCVPKIVSQKSPILDIDEKKCFNFPAKDFILTKDFGNQNLFILSEKALKEFNIKTYYGENKICKNYLLTSWKITQDESLVTDKGSSYTNTYGTINTGLYQYGNISTQSNSYTYTTPDVTYIKKKLYGIYSLDIGTIKDDKIITIWKATQSAELVGTDIEEAAKVEDADYPTIRNMIKTMLIENNFVKDD</sequence>
<dbReference type="EMBL" id="WFKK01000068">
    <property type="protein sequence ID" value="KAB7884970.1"/>
    <property type="molecule type" value="Genomic_DNA"/>
</dbReference>
<protein>
    <submittedName>
        <fullName evidence="1">Uncharacterized protein</fullName>
    </submittedName>
</protein>
<dbReference type="Proteomes" id="UP000472839">
    <property type="component" value="Unassembled WGS sequence"/>
</dbReference>
<reference evidence="1 2" key="1">
    <citation type="submission" date="2019-10" db="EMBL/GenBank/DDBJ databases">
        <title>Poseidonibacter ostreae sp. nov., isolated from the gut of the Ostrea denselamellosa.</title>
        <authorList>
            <person name="Choi A."/>
        </authorList>
    </citation>
    <scope>NUCLEOTIDE SEQUENCE [LARGE SCALE GENOMIC DNA]</scope>
    <source>
        <strain evidence="1 2">SJOD-M-33</strain>
    </source>
</reference>
<evidence type="ECO:0000313" key="1">
    <source>
        <dbReference type="EMBL" id="KAB7884970.1"/>
    </source>
</evidence>
<evidence type="ECO:0000313" key="2">
    <source>
        <dbReference type="Proteomes" id="UP000472839"/>
    </source>
</evidence>
<dbReference type="AlphaFoldDB" id="A0A6L4WNJ6"/>
<organism evidence="1 2">
    <name type="scientific">Poseidonibacter ostreae</name>
    <dbReference type="NCBI Taxonomy" id="2654171"/>
    <lineage>
        <taxon>Bacteria</taxon>
        <taxon>Pseudomonadati</taxon>
        <taxon>Campylobacterota</taxon>
        <taxon>Epsilonproteobacteria</taxon>
        <taxon>Campylobacterales</taxon>
        <taxon>Arcobacteraceae</taxon>
        <taxon>Poseidonibacter</taxon>
    </lineage>
</organism>
<comment type="caution">
    <text evidence="1">The sequence shown here is derived from an EMBL/GenBank/DDBJ whole genome shotgun (WGS) entry which is preliminary data.</text>
</comment>
<gene>
    <name evidence="1" type="ORF">GBG19_14970</name>
</gene>
<dbReference type="RefSeq" id="WP_152279899.1">
    <property type="nucleotide sequence ID" value="NZ_WFKK01000068.1"/>
</dbReference>
<name>A0A6L4WNJ6_9BACT</name>